<keyword evidence="3" id="KW-1185">Reference proteome</keyword>
<dbReference type="EMBL" id="VBVZ01001104">
    <property type="protein sequence ID" value="TLG83337.1"/>
    <property type="molecule type" value="Genomic_DNA"/>
</dbReference>
<feature type="transmembrane region" description="Helical" evidence="1">
    <location>
        <begin position="67"/>
        <end position="86"/>
    </location>
</feature>
<keyword evidence="1" id="KW-1133">Transmembrane helix</keyword>
<feature type="transmembrane region" description="Helical" evidence="1">
    <location>
        <begin position="12"/>
        <end position="30"/>
    </location>
</feature>
<comment type="caution">
    <text evidence="2">The sequence shown here is derived from an EMBL/GenBank/DDBJ whole genome shotgun (WGS) entry which is preliminary data.</text>
</comment>
<organism evidence="2 3">
    <name type="scientific">Pseudomonas edaphica</name>
    <dbReference type="NCBI Taxonomy" id="2006980"/>
    <lineage>
        <taxon>Bacteria</taxon>
        <taxon>Pseudomonadati</taxon>
        <taxon>Pseudomonadota</taxon>
        <taxon>Gammaproteobacteria</taxon>
        <taxon>Pseudomonadales</taxon>
        <taxon>Pseudomonadaceae</taxon>
        <taxon>Pseudomonas</taxon>
    </lineage>
</organism>
<dbReference type="PANTHER" id="PTHR30161">
    <property type="entry name" value="FLAGELLAR EXPORT PROTEIN, MEMBRANE FLHA SUBUNIT-RELATED"/>
    <property type="match status" value="1"/>
</dbReference>
<dbReference type="RefSeq" id="WP_171045982.1">
    <property type="nucleotide sequence ID" value="NZ_VBVZ01001104.1"/>
</dbReference>
<dbReference type="Proteomes" id="UP000304941">
    <property type="component" value="Unassembled WGS sequence"/>
</dbReference>
<keyword evidence="1" id="KW-0812">Transmembrane</keyword>
<proteinExistence type="predicted"/>
<accession>A0ABY2TYT9</accession>
<reference evidence="2 3" key="1">
    <citation type="submission" date="2019-05" db="EMBL/GenBank/DDBJ databases">
        <title>Pseudomonas edaphica sp. nov., isolated from rhizospheric soil of Cistus ladanifer L. in Spain.</title>
        <authorList>
            <person name="Peix A."/>
        </authorList>
    </citation>
    <scope>NUCLEOTIDE SEQUENCE [LARGE SCALE GENOMIC DNA]</scope>
    <source>
        <strain evidence="2 3">RD25</strain>
    </source>
</reference>
<sequence length="126" mass="13467">MLNTARGTLTDLSRGNLGVPLLLLVMLAMMMLPMPPFLLDVFFTFNIALSVVVLLVCVYALRPLDFAVFPTILLIATLLRLALNVASTRVVMLHGQDGHAAAGKVIQAFGEVVIGGNYVVGIVVFA</sequence>
<evidence type="ECO:0000313" key="3">
    <source>
        <dbReference type="Proteomes" id="UP000304941"/>
    </source>
</evidence>
<keyword evidence="2" id="KW-0966">Cell projection</keyword>
<dbReference type="PANTHER" id="PTHR30161:SF1">
    <property type="entry name" value="FLAGELLAR BIOSYNTHESIS PROTEIN FLHA-RELATED"/>
    <property type="match status" value="1"/>
</dbReference>
<evidence type="ECO:0000256" key="1">
    <source>
        <dbReference type="SAM" id="Phobius"/>
    </source>
</evidence>
<dbReference type="Pfam" id="PF00771">
    <property type="entry name" value="FHIPEP"/>
    <property type="match status" value="1"/>
</dbReference>
<keyword evidence="2" id="KW-0282">Flagellum</keyword>
<name>A0ABY2TYT9_9PSED</name>
<feature type="transmembrane region" description="Helical" evidence="1">
    <location>
        <begin position="37"/>
        <end position="61"/>
    </location>
</feature>
<evidence type="ECO:0000313" key="2">
    <source>
        <dbReference type="EMBL" id="TLG83337.1"/>
    </source>
</evidence>
<keyword evidence="2" id="KW-0969">Cilium</keyword>
<protein>
    <submittedName>
        <fullName evidence="2">Flagellar biosynthesis protein FlhA</fullName>
    </submittedName>
</protein>
<feature type="non-terminal residue" evidence="2">
    <location>
        <position position="126"/>
    </location>
</feature>
<dbReference type="InterPro" id="IPR001712">
    <property type="entry name" value="T3SS_FHIPEP"/>
</dbReference>
<dbReference type="PRINTS" id="PR00949">
    <property type="entry name" value="TYPE3IMAPROT"/>
</dbReference>
<keyword evidence="1" id="KW-0472">Membrane</keyword>
<gene>
    <name evidence="2" type="ORF">FEM54_33485</name>
</gene>